<protein>
    <submittedName>
        <fullName evidence="2">Uncharacterized protein</fullName>
    </submittedName>
</protein>
<reference evidence="2 3" key="1">
    <citation type="submission" date="2021-08" db="EMBL/GenBank/DDBJ databases">
        <title>Streptomyces sp. PTM05 isolated from lichen.</title>
        <authorList>
            <person name="Somphong A."/>
            <person name="Phongsopitanun W."/>
            <person name="Tanasupawat S."/>
        </authorList>
    </citation>
    <scope>NUCLEOTIDE SEQUENCE [LARGE SCALE GENOMIC DNA]</scope>
    <source>
        <strain evidence="2 3">Ptm05</strain>
    </source>
</reference>
<proteinExistence type="predicted"/>
<organism evidence="2 3">
    <name type="scientific">Streptantibioticus parmotrematis</name>
    <dbReference type="NCBI Taxonomy" id="2873249"/>
    <lineage>
        <taxon>Bacteria</taxon>
        <taxon>Bacillati</taxon>
        <taxon>Actinomycetota</taxon>
        <taxon>Actinomycetes</taxon>
        <taxon>Kitasatosporales</taxon>
        <taxon>Streptomycetaceae</taxon>
        <taxon>Streptantibioticus</taxon>
    </lineage>
</organism>
<feature type="compositionally biased region" description="Basic and acidic residues" evidence="1">
    <location>
        <begin position="62"/>
        <end position="73"/>
    </location>
</feature>
<comment type="caution">
    <text evidence="2">The sequence shown here is derived from an EMBL/GenBank/DDBJ whole genome shotgun (WGS) entry which is preliminary data.</text>
</comment>
<keyword evidence="3" id="KW-1185">Reference proteome</keyword>
<dbReference type="Proteomes" id="UP001198565">
    <property type="component" value="Unassembled WGS sequence"/>
</dbReference>
<feature type="region of interest" description="Disordered" evidence="1">
    <location>
        <begin position="46"/>
        <end position="73"/>
    </location>
</feature>
<name>A0ABS7R5Q2_9ACTN</name>
<gene>
    <name evidence="2" type="ORF">K7472_31730</name>
</gene>
<evidence type="ECO:0000313" key="2">
    <source>
        <dbReference type="EMBL" id="MBY8889379.1"/>
    </source>
</evidence>
<evidence type="ECO:0000313" key="3">
    <source>
        <dbReference type="Proteomes" id="UP001198565"/>
    </source>
</evidence>
<sequence length="73" mass="7711">MHTVQSVGGQVTVRMGSNAVCLISAVPAQGFTTSTDQSGPDTLEVTFSSSDHRSEITASIDPEARLATRETSW</sequence>
<dbReference type="EMBL" id="JAINVZ010000044">
    <property type="protein sequence ID" value="MBY8889379.1"/>
    <property type="molecule type" value="Genomic_DNA"/>
</dbReference>
<accession>A0ABS7R5Q2</accession>
<evidence type="ECO:0000256" key="1">
    <source>
        <dbReference type="SAM" id="MobiDB-lite"/>
    </source>
</evidence>